<feature type="transmembrane region" description="Helical" evidence="2">
    <location>
        <begin position="418"/>
        <end position="440"/>
    </location>
</feature>
<keyword evidence="2" id="KW-0472">Membrane</keyword>
<feature type="transmembrane region" description="Helical" evidence="2">
    <location>
        <begin position="171"/>
        <end position="190"/>
    </location>
</feature>
<dbReference type="RefSeq" id="WP_377287477.1">
    <property type="nucleotide sequence ID" value="NZ_JBHSBM010000016.1"/>
</dbReference>
<dbReference type="InterPro" id="IPR011701">
    <property type="entry name" value="MFS"/>
</dbReference>
<feature type="transmembrane region" description="Helical" evidence="2">
    <location>
        <begin position="391"/>
        <end position="412"/>
    </location>
</feature>
<reference evidence="4" key="1">
    <citation type="journal article" date="2019" name="Int. J. Syst. Evol. Microbiol.">
        <title>The Global Catalogue of Microorganisms (GCM) 10K type strain sequencing project: providing services to taxonomists for standard genome sequencing and annotation.</title>
        <authorList>
            <consortium name="The Broad Institute Genomics Platform"/>
            <consortium name="The Broad Institute Genome Sequencing Center for Infectious Disease"/>
            <person name="Wu L."/>
            <person name="Ma J."/>
        </authorList>
    </citation>
    <scope>NUCLEOTIDE SEQUENCE [LARGE SCALE GENOMIC DNA]</scope>
    <source>
        <strain evidence="4">TBRC 4489</strain>
    </source>
</reference>
<accession>A0ABV8I786</accession>
<dbReference type="InterPro" id="IPR036259">
    <property type="entry name" value="MFS_trans_sf"/>
</dbReference>
<evidence type="ECO:0000313" key="3">
    <source>
        <dbReference type="EMBL" id="MFC4059161.1"/>
    </source>
</evidence>
<keyword evidence="2" id="KW-1133">Transmembrane helix</keyword>
<comment type="caution">
    <text evidence="3">The sequence shown here is derived from an EMBL/GenBank/DDBJ whole genome shotgun (WGS) entry which is preliminary data.</text>
</comment>
<feature type="transmembrane region" description="Helical" evidence="2">
    <location>
        <begin position="308"/>
        <end position="328"/>
    </location>
</feature>
<feature type="compositionally biased region" description="Gly residues" evidence="1">
    <location>
        <begin position="224"/>
        <end position="242"/>
    </location>
</feature>
<evidence type="ECO:0000256" key="1">
    <source>
        <dbReference type="SAM" id="MobiDB-lite"/>
    </source>
</evidence>
<dbReference type="InterPro" id="IPR053160">
    <property type="entry name" value="MFS_DHA3_Transporter"/>
</dbReference>
<feature type="transmembrane region" description="Helical" evidence="2">
    <location>
        <begin position="103"/>
        <end position="126"/>
    </location>
</feature>
<dbReference type="Pfam" id="PF07690">
    <property type="entry name" value="MFS_1"/>
    <property type="match status" value="1"/>
</dbReference>
<gene>
    <name evidence="3" type="ORF">ACFOWE_12690</name>
</gene>
<feature type="transmembrane region" description="Helical" evidence="2">
    <location>
        <begin position="21"/>
        <end position="40"/>
    </location>
</feature>
<dbReference type="Proteomes" id="UP001595850">
    <property type="component" value="Unassembled WGS sequence"/>
</dbReference>
<dbReference type="Gene3D" id="1.20.1250.20">
    <property type="entry name" value="MFS general substrate transporter like domains"/>
    <property type="match status" value="1"/>
</dbReference>
<dbReference type="SUPFAM" id="SSF103473">
    <property type="entry name" value="MFS general substrate transporter"/>
    <property type="match status" value="1"/>
</dbReference>
<feature type="transmembrane region" description="Helical" evidence="2">
    <location>
        <begin position="78"/>
        <end position="97"/>
    </location>
</feature>
<dbReference type="EMBL" id="JBHSBM010000016">
    <property type="protein sequence ID" value="MFC4059161.1"/>
    <property type="molecule type" value="Genomic_DNA"/>
</dbReference>
<proteinExistence type="predicted"/>
<organism evidence="3 4">
    <name type="scientific">Planomonospora corallina</name>
    <dbReference type="NCBI Taxonomy" id="1806052"/>
    <lineage>
        <taxon>Bacteria</taxon>
        <taxon>Bacillati</taxon>
        <taxon>Actinomycetota</taxon>
        <taxon>Actinomycetes</taxon>
        <taxon>Streptosporangiales</taxon>
        <taxon>Streptosporangiaceae</taxon>
        <taxon>Planomonospora</taxon>
    </lineage>
</organism>
<protein>
    <submittedName>
        <fullName evidence="3">MFS transporter</fullName>
    </submittedName>
</protein>
<feature type="compositionally biased region" description="Low complexity" evidence="1">
    <location>
        <begin position="207"/>
        <end position="221"/>
    </location>
</feature>
<feature type="transmembrane region" description="Helical" evidence="2">
    <location>
        <begin position="335"/>
        <end position="353"/>
    </location>
</feature>
<evidence type="ECO:0000313" key="4">
    <source>
        <dbReference type="Proteomes" id="UP001595850"/>
    </source>
</evidence>
<dbReference type="PANTHER" id="PTHR23530">
    <property type="entry name" value="TRANSPORT PROTEIN-RELATED"/>
    <property type="match status" value="1"/>
</dbReference>
<dbReference type="PANTHER" id="PTHR23530:SF1">
    <property type="entry name" value="PERMEASE, MAJOR FACILITATOR SUPERFAMILY-RELATED"/>
    <property type="match status" value="1"/>
</dbReference>
<name>A0ABV8I786_9ACTN</name>
<keyword evidence="2" id="KW-0812">Transmembrane</keyword>
<feature type="transmembrane region" description="Helical" evidence="2">
    <location>
        <begin position="276"/>
        <end position="296"/>
    </location>
</feature>
<feature type="transmembrane region" description="Helical" evidence="2">
    <location>
        <begin position="147"/>
        <end position="165"/>
    </location>
</feature>
<feature type="region of interest" description="Disordered" evidence="1">
    <location>
        <begin position="194"/>
        <end position="251"/>
    </location>
</feature>
<feature type="transmembrane region" description="Helical" evidence="2">
    <location>
        <begin position="359"/>
        <end position="379"/>
    </location>
</feature>
<sequence>MILASRTPGTRARRLVAAVHVYTFLDDFILLYPVYALLFADTGLSVAEISSLFVIWSLTGILLEVPSGVWADAVSRRTLLILAPLPAAAGFALWVAAPSYWAFALGFVLWGVRGALVSGAFEALVYEELDRLGEARRYAGLIGRAEVAGMCAVALATAAASPVLAAGGYPALGVASVLACLLCAAAGAAFPEHRARRSPAGPGGPAGLIDPAGPAAPAVPGGPAPGTGPGGADGAEGPGGPDGPDRSDGPDGLRGYAAILRAGLAEVHRDRSVRRALLLVPATAAIWGALEEYVALLVRETGAAERSVPLWVLLVWAGVTAGGLLAGAGRRLGGGAFAGVLGLGALALAGGALSGRPAGLVAVAAAFCAFQLASLVADARLQEAITGPSRATVTSLANLGTDLATVGVYGAYAAVSAFTGHGAVFALFALAYGLLALALLHGTRRRSPGGARGRVPRGWRASR</sequence>
<keyword evidence="4" id="KW-1185">Reference proteome</keyword>
<feature type="transmembrane region" description="Helical" evidence="2">
    <location>
        <begin position="52"/>
        <end position="71"/>
    </location>
</feature>
<evidence type="ECO:0000256" key="2">
    <source>
        <dbReference type="SAM" id="Phobius"/>
    </source>
</evidence>